<protein>
    <submittedName>
        <fullName evidence="1">Uncharacterized protein</fullName>
    </submittedName>
</protein>
<accession>A0AAV7P940</accession>
<dbReference type="EMBL" id="JANPWB010000011">
    <property type="protein sequence ID" value="KAJ1124711.1"/>
    <property type="molecule type" value="Genomic_DNA"/>
</dbReference>
<dbReference type="AlphaFoldDB" id="A0AAV7P940"/>
<keyword evidence="2" id="KW-1185">Reference proteome</keyword>
<name>A0AAV7P940_PLEWA</name>
<dbReference type="Proteomes" id="UP001066276">
    <property type="component" value="Chromosome 7"/>
</dbReference>
<evidence type="ECO:0000313" key="1">
    <source>
        <dbReference type="EMBL" id="KAJ1124711.1"/>
    </source>
</evidence>
<organism evidence="1 2">
    <name type="scientific">Pleurodeles waltl</name>
    <name type="common">Iberian ribbed newt</name>
    <dbReference type="NCBI Taxonomy" id="8319"/>
    <lineage>
        <taxon>Eukaryota</taxon>
        <taxon>Metazoa</taxon>
        <taxon>Chordata</taxon>
        <taxon>Craniata</taxon>
        <taxon>Vertebrata</taxon>
        <taxon>Euteleostomi</taxon>
        <taxon>Amphibia</taxon>
        <taxon>Batrachia</taxon>
        <taxon>Caudata</taxon>
        <taxon>Salamandroidea</taxon>
        <taxon>Salamandridae</taxon>
        <taxon>Pleurodelinae</taxon>
        <taxon>Pleurodeles</taxon>
    </lineage>
</organism>
<proteinExistence type="predicted"/>
<reference evidence="1" key="1">
    <citation type="journal article" date="2022" name="bioRxiv">
        <title>Sequencing and chromosome-scale assembly of the giantPleurodeles waltlgenome.</title>
        <authorList>
            <person name="Brown T."/>
            <person name="Elewa A."/>
            <person name="Iarovenko S."/>
            <person name="Subramanian E."/>
            <person name="Araus A.J."/>
            <person name="Petzold A."/>
            <person name="Susuki M."/>
            <person name="Suzuki K.-i.T."/>
            <person name="Hayashi T."/>
            <person name="Toyoda A."/>
            <person name="Oliveira C."/>
            <person name="Osipova E."/>
            <person name="Leigh N.D."/>
            <person name="Simon A."/>
            <person name="Yun M.H."/>
        </authorList>
    </citation>
    <scope>NUCLEOTIDE SEQUENCE</scope>
    <source>
        <strain evidence="1">20211129_DDA</strain>
        <tissue evidence="1">Liver</tissue>
    </source>
</reference>
<evidence type="ECO:0000313" key="2">
    <source>
        <dbReference type="Proteomes" id="UP001066276"/>
    </source>
</evidence>
<comment type="caution">
    <text evidence="1">The sequence shown here is derived from an EMBL/GenBank/DDBJ whole genome shotgun (WGS) entry which is preliminary data.</text>
</comment>
<gene>
    <name evidence="1" type="ORF">NDU88_003160</name>
</gene>
<sequence length="77" mass="8521">MLLASDSHPSTTSLSPGQFRLTFAVEARAHTTLRPCSHLTVVRIQVRFELLVSMISMLKNSGMINKRVLTAGVFSFD</sequence>